<accession>A0A932FZW7</accession>
<dbReference type="InterPro" id="IPR016181">
    <property type="entry name" value="Acyl_CoA_acyltransferase"/>
</dbReference>
<dbReference type="Gene3D" id="3.40.630.30">
    <property type="match status" value="1"/>
</dbReference>
<organism evidence="2 3">
    <name type="scientific">Tectimicrobiota bacterium</name>
    <dbReference type="NCBI Taxonomy" id="2528274"/>
    <lineage>
        <taxon>Bacteria</taxon>
        <taxon>Pseudomonadati</taxon>
        <taxon>Nitrospinota/Tectimicrobiota group</taxon>
        <taxon>Candidatus Tectimicrobiota</taxon>
    </lineage>
</organism>
<dbReference type="Pfam" id="PF13480">
    <property type="entry name" value="Acetyltransf_6"/>
    <property type="match status" value="1"/>
</dbReference>
<dbReference type="AlphaFoldDB" id="A0A932FZW7"/>
<proteinExistence type="predicted"/>
<gene>
    <name evidence="2" type="ORF">HYY20_13595</name>
</gene>
<dbReference type="InterPro" id="IPR038740">
    <property type="entry name" value="BioF2-like_GNAT_dom"/>
</dbReference>
<dbReference type="SUPFAM" id="SSF55729">
    <property type="entry name" value="Acyl-CoA N-acyltransferases (Nat)"/>
    <property type="match status" value="1"/>
</dbReference>
<evidence type="ECO:0000259" key="1">
    <source>
        <dbReference type="Pfam" id="PF13480"/>
    </source>
</evidence>
<name>A0A932FZW7_UNCTE</name>
<protein>
    <submittedName>
        <fullName evidence="2">GNAT family N-acetyltransferase</fullName>
    </submittedName>
</protein>
<feature type="domain" description="BioF2-like acetyltransferase" evidence="1">
    <location>
        <begin position="176"/>
        <end position="318"/>
    </location>
</feature>
<evidence type="ECO:0000313" key="3">
    <source>
        <dbReference type="Proteomes" id="UP000769766"/>
    </source>
</evidence>
<comment type="caution">
    <text evidence="2">The sequence shown here is derived from an EMBL/GenBank/DDBJ whole genome shotgun (WGS) entry which is preliminary data.</text>
</comment>
<dbReference type="Proteomes" id="UP000769766">
    <property type="component" value="Unassembled WGS sequence"/>
</dbReference>
<sequence>MLIQELEGAMGFERLQAEWEHLIGQSGSATLFSTWRWLRHWWSCFGTEGALRLVAARNPGGELWGLAPWVFPPAGSTPRVIRLLGDVNTCDYMDLLLHRDHEGLALKALWDHLEERFGAGDLLELQAIPGSSPTLELLPSLARSAGYEIRLEPEERCPRVELPEDWETYLGRLGQKDRHELRRKLRRAEQQASLAFYTLEATEPLREAMSAFLELHAQSSLTKAEFMTPRRRAFFLSLPEALGPGGHLQLSFLTAGGQRIAALLCLRFRDTLYVYNSGYDPSYAPLSPGIILITHVIREAIQRGYRQVDFLRGQEPYKYHLGAIDFPTYQVQIRRPEDEG</sequence>
<reference evidence="2" key="1">
    <citation type="submission" date="2020-07" db="EMBL/GenBank/DDBJ databases">
        <title>Huge and variable diversity of episymbiotic CPR bacteria and DPANN archaea in groundwater ecosystems.</title>
        <authorList>
            <person name="He C.Y."/>
            <person name="Keren R."/>
            <person name="Whittaker M."/>
            <person name="Farag I.F."/>
            <person name="Doudna J."/>
            <person name="Cate J.H.D."/>
            <person name="Banfield J.F."/>
        </authorList>
    </citation>
    <scope>NUCLEOTIDE SEQUENCE</scope>
    <source>
        <strain evidence="2">NC_groundwater_672_Ag_B-0.1um_62_36</strain>
    </source>
</reference>
<dbReference type="EMBL" id="JACPRF010000413">
    <property type="protein sequence ID" value="MBI2877904.1"/>
    <property type="molecule type" value="Genomic_DNA"/>
</dbReference>
<evidence type="ECO:0000313" key="2">
    <source>
        <dbReference type="EMBL" id="MBI2877904.1"/>
    </source>
</evidence>